<evidence type="ECO:0000259" key="2">
    <source>
        <dbReference type="Pfam" id="PF18557"/>
    </source>
</evidence>
<reference evidence="3 4" key="1">
    <citation type="submission" date="2023-07" db="EMBL/GenBank/DDBJ databases">
        <title>Genomic Encyclopedia of Type Strains, Phase IV (KMG-IV): sequencing the most valuable type-strain genomes for metagenomic binning, comparative biology and taxonomic classification.</title>
        <authorList>
            <person name="Goeker M."/>
        </authorList>
    </citation>
    <scope>NUCLEOTIDE SEQUENCE [LARGE SCALE GENOMIC DNA]</scope>
    <source>
        <strain evidence="3 4">DSM 100301</strain>
    </source>
</reference>
<evidence type="ECO:0000256" key="1">
    <source>
        <dbReference type="SAM" id="MobiDB-lite"/>
    </source>
</evidence>
<dbReference type="Proteomes" id="UP001235269">
    <property type="component" value="Unassembled WGS sequence"/>
</dbReference>
<dbReference type="EMBL" id="JAUSWH010000024">
    <property type="protein sequence ID" value="MDQ0458172.1"/>
    <property type="molecule type" value="Genomic_DNA"/>
</dbReference>
<comment type="caution">
    <text evidence="3">The sequence shown here is derived from an EMBL/GenBank/DDBJ whole genome shotgun (WGS) entry which is preliminary data.</text>
</comment>
<feature type="domain" description="Anti-sigma factor NepR" evidence="2">
    <location>
        <begin position="25"/>
        <end position="56"/>
    </location>
</feature>
<keyword evidence="4" id="KW-1185">Reference proteome</keyword>
<feature type="region of interest" description="Disordered" evidence="1">
    <location>
        <begin position="1"/>
        <end position="21"/>
    </location>
</feature>
<organism evidence="3 4">
    <name type="scientific">Rhizobium paknamense</name>
    <dbReference type="NCBI Taxonomy" id="1206817"/>
    <lineage>
        <taxon>Bacteria</taxon>
        <taxon>Pseudomonadati</taxon>
        <taxon>Pseudomonadota</taxon>
        <taxon>Alphaproteobacteria</taxon>
        <taxon>Hyphomicrobiales</taxon>
        <taxon>Rhizobiaceae</taxon>
        <taxon>Rhizobium/Agrobacterium group</taxon>
        <taxon>Rhizobium</taxon>
    </lineage>
</organism>
<evidence type="ECO:0000313" key="3">
    <source>
        <dbReference type="EMBL" id="MDQ0458172.1"/>
    </source>
</evidence>
<evidence type="ECO:0000313" key="4">
    <source>
        <dbReference type="Proteomes" id="UP001235269"/>
    </source>
</evidence>
<dbReference type="Pfam" id="PF18557">
    <property type="entry name" value="NepR"/>
    <property type="match status" value="1"/>
</dbReference>
<dbReference type="InterPro" id="IPR041649">
    <property type="entry name" value="NepR"/>
</dbReference>
<gene>
    <name evidence="3" type="ORF">QO005_004531</name>
</gene>
<proteinExistence type="predicted"/>
<sequence length="64" mass="7294">MADKKSDKKHKQQAMEGKSNADVLISSRLKTYYDSIVEEGTPDHFLDLLEKLDAAERAAKEKDR</sequence>
<accession>A0ABU0IIX3</accession>
<name>A0ABU0IIX3_9HYPH</name>
<protein>
    <recommendedName>
        <fullName evidence="2">Anti-sigma factor NepR domain-containing protein</fullName>
    </recommendedName>
</protein>